<gene>
    <name evidence="6" type="primary">birA</name>
    <name evidence="8" type="ORF">SAMN05660420_02351</name>
</gene>
<keyword evidence="6" id="KW-0804">Transcription</keyword>
<evidence type="ECO:0000256" key="1">
    <source>
        <dbReference type="ARBA" id="ARBA00022598"/>
    </source>
</evidence>
<keyword evidence="4 6" id="KW-0092">Biotin</keyword>
<keyword evidence="1 6" id="KW-0436">Ligase</keyword>
<dbReference type="GO" id="GO:0003677">
    <property type="term" value="F:DNA binding"/>
    <property type="evidence" value="ECO:0007669"/>
    <property type="project" value="UniProtKB-UniRule"/>
</dbReference>
<dbReference type="SUPFAM" id="SSF46785">
    <property type="entry name" value="Winged helix' DNA-binding domain"/>
    <property type="match status" value="1"/>
</dbReference>
<dbReference type="CDD" id="cd16442">
    <property type="entry name" value="BPL"/>
    <property type="match status" value="1"/>
</dbReference>
<dbReference type="InterPro" id="IPR004143">
    <property type="entry name" value="BPL_LPL_catalytic"/>
</dbReference>
<dbReference type="STRING" id="37625.SAMN05660420_02351"/>
<dbReference type="InterPro" id="IPR013196">
    <property type="entry name" value="HTH_11"/>
</dbReference>
<accession>A0A1H4BZF6</accession>
<dbReference type="HAMAP" id="MF_00978">
    <property type="entry name" value="Bifunct_BirA"/>
    <property type="match status" value="1"/>
</dbReference>
<feature type="binding site" evidence="6">
    <location>
        <begin position="92"/>
        <end position="94"/>
    </location>
    <ligand>
        <name>biotin</name>
        <dbReference type="ChEBI" id="CHEBI:57586"/>
    </ligand>
</feature>
<dbReference type="GO" id="GO:0006355">
    <property type="term" value="P:regulation of DNA-templated transcription"/>
    <property type="evidence" value="ECO:0007669"/>
    <property type="project" value="UniProtKB-UniRule"/>
</dbReference>
<dbReference type="InterPro" id="IPR036388">
    <property type="entry name" value="WH-like_DNA-bd_sf"/>
</dbReference>
<keyword evidence="9" id="KW-1185">Reference proteome</keyword>
<dbReference type="Gene3D" id="2.30.30.100">
    <property type="match status" value="1"/>
</dbReference>
<proteinExistence type="inferred from homology"/>
<feature type="binding site" evidence="6">
    <location>
        <position position="116"/>
    </location>
    <ligand>
        <name>biotin</name>
        <dbReference type="ChEBI" id="CHEBI:57586"/>
    </ligand>
</feature>
<sequence length="326" mass="35875">MASYGKILSLLRTSSAGYISGQEISNQLHVSRAAVWKQIKVLRELGFEVESKHSQGYRLLSSPDILLAAEIENELNCSLIGRSVVSFPVIDSTNVQARRLADEGALEGTVVVADQQSAGRGRLGRRWESPFGVNLYCSIILRPDIPVQQAPQLTFLSAVAVAETLNEICNLTAEVKWPNDILVNGAKISGLLNEMSAETEQIHFVILGVGINLNMAADQFPRELNYPVTSVLLATEEKVDRLLFLRTFLQRLDACYAELLTQGFAPVRRRWESLCNVINRQVDVDLGAEVLRGTVVGLDPEGALRLQLENGEIKKILAGDVRPVIT</sequence>
<dbReference type="GO" id="GO:0005737">
    <property type="term" value="C:cytoplasm"/>
    <property type="evidence" value="ECO:0007669"/>
    <property type="project" value="TreeGrafter"/>
</dbReference>
<keyword evidence="2 6" id="KW-0547">Nucleotide-binding</keyword>
<comment type="similarity">
    <text evidence="6">Belongs to the biotin--protein ligase family.</text>
</comment>
<evidence type="ECO:0000313" key="8">
    <source>
        <dbReference type="EMBL" id="SEA53450.1"/>
    </source>
</evidence>
<evidence type="ECO:0000256" key="3">
    <source>
        <dbReference type="ARBA" id="ARBA00022840"/>
    </source>
</evidence>
<dbReference type="InterPro" id="IPR003142">
    <property type="entry name" value="BPL_C"/>
</dbReference>
<dbReference type="Gene3D" id="3.30.930.10">
    <property type="entry name" value="Bira Bifunctional Protein, Domain 2"/>
    <property type="match status" value="1"/>
</dbReference>
<dbReference type="Proteomes" id="UP000199409">
    <property type="component" value="Unassembled WGS sequence"/>
</dbReference>
<dbReference type="SUPFAM" id="SSF55681">
    <property type="entry name" value="Class II aaRS and biotin synthetases"/>
    <property type="match status" value="1"/>
</dbReference>
<feature type="DNA-binding region" description="H-T-H motif" evidence="6">
    <location>
        <begin position="21"/>
        <end position="40"/>
    </location>
</feature>
<keyword evidence="6" id="KW-0805">Transcription regulation</keyword>
<comment type="function">
    <text evidence="6">Acts both as a biotin--[acetyl-CoA-carboxylase] ligase and a repressor.</text>
</comment>
<evidence type="ECO:0000313" key="9">
    <source>
        <dbReference type="Proteomes" id="UP000199409"/>
    </source>
</evidence>
<dbReference type="InterPro" id="IPR004408">
    <property type="entry name" value="Biotin_CoA_COase_ligase"/>
</dbReference>
<dbReference type="InterPro" id="IPR030855">
    <property type="entry name" value="Bifunct_BirA"/>
</dbReference>
<dbReference type="EMBL" id="FNQN01000007">
    <property type="protein sequence ID" value="SEA53450.1"/>
    <property type="molecule type" value="Genomic_DNA"/>
</dbReference>
<evidence type="ECO:0000256" key="4">
    <source>
        <dbReference type="ARBA" id="ARBA00023267"/>
    </source>
</evidence>
<dbReference type="NCBIfam" id="TIGR00121">
    <property type="entry name" value="birA_ligase"/>
    <property type="match status" value="1"/>
</dbReference>
<name>A0A1H4BZF6_9BACT</name>
<dbReference type="Gene3D" id="1.10.10.10">
    <property type="entry name" value="Winged helix-like DNA-binding domain superfamily/Winged helix DNA-binding domain"/>
    <property type="match status" value="1"/>
</dbReference>
<protein>
    <recommendedName>
        <fullName evidence="6">Bifunctional ligase/repressor BirA</fullName>
    </recommendedName>
    <alternativeName>
        <fullName evidence="6">Biotin--[acetyl-CoA-carboxylase] ligase</fullName>
        <ecNumber evidence="6">6.3.4.15</ecNumber>
    </alternativeName>
    <alternativeName>
        <fullName evidence="6">Biotin--protein ligase</fullName>
    </alternativeName>
    <alternativeName>
        <fullName evidence="6">Biotin-[acetyl-CoA carboxylase] synthetase</fullName>
    </alternativeName>
</protein>
<dbReference type="PANTHER" id="PTHR12835:SF5">
    <property type="entry name" value="BIOTIN--PROTEIN LIGASE"/>
    <property type="match status" value="1"/>
</dbReference>
<organism evidence="8 9">
    <name type="scientific">Desulfuromusa kysingii</name>
    <dbReference type="NCBI Taxonomy" id="37625"/>
    <lineage>
        <taxon>Bacteria</taxon>
        <taxon>Pseudomonadati</taxon>
        <taxon>Thermodesulfobacteriota</taxon>
        <taxon>Desulfuromonadia</taxon>
        <taxon>Desulfuromonadales</taxon>
        <taxon>Geopsychrobacteraceae</taxon>
        <taxon>Desulfuromusa</taxon>
    </lineage>
</organism>
<feature type="domain" description="BPL/LPL catalytic" evidence="7">
    <location>
        <begin position="69"/>
        <end position="260"/>
    </location>
</feature>
<dbReference type="PANTHER" id="PTHR12835">
    <property type="entry name" value="BIOTIN PROTEIN LIGASE"/>
    <property type="match status" value="1"/>
</dbReference>
<dbReference type="AlphaFoldDB" id="A0A1H4BZF6"/>
<dbReference type="GO" id="GO:0004077">
    <property type="term" value="F:biotin--[biotin carboxyl-carrier protein] ligase activity"/>
    <property type="evidence" value="ECO:0007669"/>
    <property type="project" value="UniProtKB-UniRule"/>
</dbReference>
<dbReference type="SUPFAM" id="SSF50037">
    <property type="entry name" value="C-terminal domain of transcriptional repressors"/>
    <property type="match status" value="1"/>
</dbReference>
<dbReference type="InterPro" id="IPR036390">
    <property type="entry name" value="WH_DNA-bd_sf"/>
</dbReference>
<dbReference type="Pfam" id="PF08279">
    <property type="entry name" value="HTH_11"/>
    <property type="match status" value="1"/>
</dbReference>
<dbReference type="Pfam" id="PF02237">
    <property type="entry name" value="BPL_C"/>
    <property type="match status" value="1"/>
</dbReference>
<evidence type="ECO:0000256" key="2">
    <source>
        <dbReference type="ARBA" id="ARBA00022741"/>
    </source>
</evidence>
<dbReference type="Pfam" id="PF03099">
    <property type="entry name" value="BPL_LplA_LipB"/>
    <property type="match status" value="1"/>
</dbReference>
<reference evidence="8 9" key="1">
    <citation type="submission" date="2016-10" db="EMBL/GenBank/DDBJ databases">
        <authorList>
            <person name="de Groot N.N."/>
        </authorList>
    </citation>
    <scope>NUCLEOTIDE SEQUENCE [LARGE SCALE GENOMIC DNA]</scope>
    <source>
        <strain evidence="8 9">DSM 7343</strain>
    </source>
</reference>
<dbReference type="InterPro" id="IPR008988">
    <property type="entry name" value="Transcriptional_repressor_C"/>
</dbReference>
<evidence type="ECO:0000259" key="7">
    <source>
        <dbReference type="PROSITE" id="PS51733"/>
    </source>
</evidence>
<keyword evidence="6" id="KW-0678">Repressor</keyword>
<evidence type="ECO:0000256" key="5">
    <source>
        <dbReference type="ARBA" id="ARBA00047846"/>
    </source>
</evidence>
<evidence type="ECO:0000256" key="6">
    <source>
        <dbReference type="HAMAP-Rule" id="MF_00978"/>
    </source>
</evidence>
<dbReference type="GO" id="GO:0005524">
    <property type="term" value="F:ATP binding"/>
    <property type="evidence" value="ECO:0007669"/>
    <property type="project" value="UniProtKB-UniRule"/>
</dbReference>
<dbReference type="OrthoDB" id="9807064at2"/>
<comment type="catalytic activity">
    <reaction evidence="5 6">
        <text>biotin + L-lysyl-[protein] + ATP = N(6)-biotinyl-L-lysyl-[protein] + AMP + diphosphate + H(+)</text>
        <dbReference type="Rhea" id="RHEA:11756"/>
        <dbReference type="Rhea" id="RHEA-COMP:9752"/>
        <dbReference type="Rhea" id="RHEA-COMP:10505"/>
        <dbReference type="ChEBI" id="CHEBI:15378"/>
        <dbReference type="ChEBI" id="CHEBI:29969"/>
        <dbReference type="ChEBI" id="CHEBI:30616"/>
        <dbReference type="ChEBI" id="CHEBI:33019"/>
        <dbReference type="ChEBI" id="CHEBI:57586"/>
        <dbReference type="ChEBI" id="CHEBI:83144"/>
        <dbReference type="ChEBI" id="CHEBI:456215"/>
        <dbReference type="EC" id="6.3.4.15"/>
    </reaction>
</comment>
<keyword evidence="3 6" id="KW-0067">ATP-binding</keyword>
<feature type="binding site" evidence="6">
    <location>
        <position position="187"/>
    </location>
    <ligand>
        <name>biotin</name>
        <dbReference type="ChEBI" id="CHEBI:57586"/>
    </ligand>
</feature>
<keyword evidence="6" id="KW-0238">DNA-binding</keyword>
<dbReference type="PROSITE" id="PS51733">
    <property type="entry name" value="BPL_LPL_CATALYTIC"/>
    <property type="match status" value="1"/>
</dbReference>
<dbReference type="InterPro" id="IPR045864">
    <property type="entry name" value="aa-tRNA-synth_II/BPL/LPL"/>
</dbReference>
<dbReference type="RefSeq" id="WP_092348640.1">
    <property type="nucleotide sequence ID" value="NZ_FNQN01000007.1"/>
</dbReference>
<dbReference type="EC" id="6.3.4.15" evidence="6"/>
<feature type="binding site" evidence="6">
    <location>
        <begin position="120"/>
        <end position="122"/>
    </location>
    <ligand>
        <name>biotin</name>
        <dbReference type="ChEBI" id="CHEBI:57586"/>
    </ligand>
</feature>